<protein>
    <submittedName>
        <fullName evidence="1">Uncharacterized protein</fullName>
    </submittedName>
</protein>
<keyword evidence="2" id="KW-1185">Reference proteome</keyword>
<dbReference type="AlphaFoldDB" id="A0A8X6QKJ3"/>
<accession>A0A8X6QKJ3</accession>
<reference evidence="1" key="1">
    <citation type="submission" date="2020-08" db="EMBL/GenBank/DDBJ databases">
        <title>Multicomponent nature underlies the extraordinary mechanical properties of spider dragline silk.</title>
        <authorList>
            <person name="Kono N."/>
            <person name="Nakamura H."/>
            <person name="Mori M."/>
            <person name="Yoshida Y."/>
            <person name="Ohtoshi R."/>
            <person name="Malay A.D."/>
            <person name="Moran D.A.P."/>
            <person name="Tomita M."/>
            <person name="Numata K."/>
            <person name="Arakawa K."/>
        </authorList>
    </citation>
    <scope>NUCLEOTIDE SEQUENCE</scope>
</reference>
<dbReference type="Proteomes" id="UP000887013">
    <property type="component" value="Unassembled WGS sequence"/>
</dbReference>
<gene>
    <name evidence="1" type="ORF">NPIL_674581</name>
</gene>
<name>A0A8X6QKJ3_NEPPI</name>
<comment type="caution">
    <text evidence="1">The sequence shown here is derived from an EMBL/GenBank/DDBJ whole genome shotgun (WGS) entry which is preliminary data.</text>
</comment>
<dbReference type="EMBL" id="BMAW01083046">
    <property type="protein sequence ID" value="GFU31862.1"/>
    <property type="molecule type" value="Genomic_DNA"/>
</dbReference>
<organism evidence="1 2">
    <name type="scientific">Nephila pilipes</name>
    <name type="common">Giant wood spider</name>
    <name type="synonym">Nephila maculata</name>
    <dbReference type="NCBI Taxonomy" id="299642"/>
    <lineage>
        <taxon>Eukaryota</taxon>
        <taxon>Metazoa</taxon>
        <taxon>Ecdysozoa</taxon>
        <taxon>Arthropoda</taxon>
        <taxon>Chelicerata</taxon>
        <taxon>Arachnida</taxon>
        <taxon>Araneae</taxon>
        <taxon>Araneomorphae</taxon>
        <taxon>Entelegynae</taxon>
        <taxon>Araneoidea</taxon>
        <taxon>Nephilidae</taxon>
        <taxon>Nephila</taxon>
    </lineage>
</organism>
<evidence type="ECO:0000313" key="1">
    <source>
        <dbReference type="EMBL" id="GFU31862.1"/>
    </source>
</evidence>
<sequence length="221" mass="24286">MDGSQLLTLLPFSFFTGGLRWVLSVLRQVWVGSCLQVGAVVTSHSPQHERSSVYIFESLPFAPAHQSFWLPLLLVCEEVSCVSGFVACSSICSALWLLHSNSSLVSHLSFCVFWIGLEGCQHQCTKGVPGWERDLVSGRVDVCEDGTTSGHGCGLSKAVVTCWVSVLDTWSRVGSGLGSVYSFVLSDIQFHISWMSCVFYYDSKSSTFLPITYSVFHCMAE</sequence>
<proteinExistence type="predicted"/>
<evidence type="ECO:0000313" key="2">
    <source>
        <dbReference type="Proteomes" id="UP000887013"/>
    </source>
</evidence>